<dbReference type="AlphaFoldDB" id="A0A3N0YUU4"/>
<keyword evidence="2" id="KW-1185">Reference proteome</keyword>
<name>A0A3N0YUU4_ANAGA</name>
<evidence type="ECO:0000313" key="2">
    <source>
        <dbReference type="Proteomes" id="UP000281406"/>
    </source>
</evidence>
<comment type="caution">
    <text evidence="1">The sequence shown here is derived from an EMBL/GenBank/DDBJ whole genome shotgun (WGS) entry which is preliminary data.</text>
</comment>
<proteinExistence type="predicted"/>
<dbReference type="EMBL" id="RJVU01024468">
    <property type="protein sequence ID" value="ROL49977.1"/>
    <property type="molecule type" value="Genomic_DNA"/>
</dbReference>
<organism evidence="1 2">
    <name type="scientific">Anabarilius grahami</name>
    <name type="common">Kanglang fish</name>
    <name type="synonym">Barilius grahami</name>
    <dbReference type="NCBI Taxonomy" id="495550"/>
    <lineage>
        <taxon>Eukaryota</taxon>
        <taxon>Metazoa</taxon>
        <taxon>Chordata</taxon>
        <taxon>Craniata</taxon>
        <taxon>Vertebrata</taxon>
        <taxon>Euteleostomi</taxon>
        <taxon>Actinopterygii</taxon>
        <taxon>Neopterygii</taxon>
        <taxon>Teleostei</taxon>
        <taxon>Ostariophysi</taxon>
        <taxon>Cypriniformes</taxon>
        <taxon>Xenocyprididae</taxon>
        <taxon>Xenocypridinae</taxon>
        <taxon>Xenocypridinae incertae sedis</taxon>
        <taxon>Anabarilius</taxon>
    </lineage>
</organism>
<dbReference type="OrthoDB" id="261614at2759"/>
<sequence>MVVLSARPKERKLAEGLRSTLYKGVTSELPDLSVLQVAEAYKDFASAVAPLVTTVEMSCDDPLVDSEVYYGSVLS</sequence>
<protein>
    <submittedName>
        <fullName evidence="1">Uncharacterized protein</fullName>
    </submittedName>
</protein>
<evidence type="ECO:0000313" key="1">
    <source>
        <dbReference type="EMBL" id="ROL49977.1"/>
    </source>
</evidence>
<dbReference type="Proteomes" id="UP000281406">
    <property type="component" value="Unassembled WGS sequence"/>
</dbReference>
<reference evidence="1 2" key="1">
    <citation type="submission" date="2018-10" db="EMBL/GenBank/DDBJ databases">
        <title>Genome assembly for a Yunnan-Guizhou Plateau 3E fish, Anabarilius grahami (Regan), and its evolutionary and genetic applications.</title>
        <authorList>
            <person name="Jiang W."/>
        </authorList>
    </citation>
    <scope>NUCLEOTIDE SEQUENCE [LARGE SCALE GENOMIC DNA]</scope>
    <source>
        <strain evidence="1">AG-KIZ</strain>
        <tissue evidence="1">Muscle</tissue>
    </source>
</reference>
<accession>A0A3N0YUU4</accession>
<gene>
    <name evidence="1" type="ORF">DPX16_0015</name>
</gene>